<keyword evidence="2" id="KW-0732">Signal</keyword>
<evidence type="ECO:0000256" key="1">
    <source>
        <dbReference type="SAM" id="Phobius"/>
    </source>
</evidence>
<evidence type="ECO:0000313" key="3">
    <source>
        <dbReference type="EMBL" id="TGE23549.1"/>
    </source>
</evidence>
<dbReference type="EMBL" id="SRMB01000004">
    <property type="protein sequence ID" value="TGE23549.1"/>
    <property type="molecule type" value="Genomic_DNA"/>
</dbReference>
<dbReference type="PROSITE" id="PS51257">
    <property type="entry name" value="PROKAR_LIPOPROTEIN"/>
    <property type="match status" value="1"/>
</dbReference>
<name>A0A4Z0Q227_9BACT</name>
<dbReference type="Proteomes" id="UP000298471">
    <property type="component" value="Unassembled WGS sequence"/>
</dbReference>
<dbReference type="OrthoDB" id="886470at2"/>
<feature type="signal peptide" evidence="2">
    <location>
        <begin position="1"/>
        <end position="20"/>
    </location>
</feature>
<proteinExistence type="predicted"/>
<reference evidence="3 4" key="1">
    <citation type="submission" date="2019-04" db="EMBL/GenBank/DDBJ databases">
        <authorList>
            <person name="Feng G."/>
            <person name="Zhang J."/>
            <person name="Zhu H."/>
        </authorList>
    </citation>
    <scope>NUCLEOTIDE SEQUENCE [LARGE SCALE GENOMIC DNA]</scope>
    <source>
        <strain evidence="3 4">9PBR-1</strain>
    </source>
</reference>
<organism evidence="3 4">
    <name type="scientific">Hymenobacter metallicola</name>
    <dbReference type="NCBI Taxonomy" id="2563114"/>
    <lineage>
        <taxon>Bacteria</taxon>
        <taxon>Pseudomonadati</taxon>
        <taxon>Bacteroidota</taxon>
        <taxon>Cytophagia</taxon>
        <taxon>Cytophagales</taxon>
        <taxon>Hymenobacteraceae</taxon>
        <taxon>Hymenobacter</taxon>
    </lineage>
</organism>
<comment type="caution">
    <text evidence="3">The sequence shown here is derived from an EMBL/GenBank/DDBJ whole genome shotgun (WGS) entry which is preliminary data.</text>
</comment>
<evidence type="ECO:0000256" key="2">
    <source>
        <dbReference type="SAM" id="SignalP"/>
    </source>
</evidence>
<keyword evidence="1" id="KW-0472">Membrane</keyword>
<dbReference type="RefSeq" id="WP_135397362.1">
    <property type="nucleotide sequence ID" value="NZ_SRMB01000004.1"/>
</dbReference>
<dbReference type="AlphaFoldDB" id="A0A4Z0Q227"/>
<evidence type="ECO:0000313" key="4">
    <source>
        <dbReference type="Proteomes" id="UP000298471"/>
    </source>
</evidence>
<accession>A0A4Z0Q227</accession>
<sequence length="200" mass="22274">MRSTLLLACVVGLASCVAGHQPTPQQKLATLVEQHPELTAKETIRVEVPVVVPQVEFQIKYVPVRDTLREQREGLGLDSLLRHMDASLDSVQRAAARSQVAAYVRSRPVLNDTLCFDTLGVKGWVWRTGTTYQIWVVRKSIEATGKTDVVATKLVPCPSAPEYLWYDPRGWPWWMSFLAGLVVGVGFCLVICSLVLRATR</sequence>
<gene>
    <name evidence="3" type="ORF">E5K02_20400</name>
</gene>
<protein>
    <submittedName>
        <fullName evidence="3">Uncharacterized protein</fullName>
    </submittedName>
</protein>
<keyword evidence="4" id="KW-1185">Reference proteome</keyword>
<keyword evidence="1" id="KW-1133">Transmembrane helix</keyword>
<feature type="chain" id="PRO_5021375106" evidence="2">
    <location>
        <begin position="21"/>
        <end position="200"/>
    </location>
</feature>
<feature type="transmembrane region" description="Helical" evidence="1">
    <location>
        <begin position="171"/>
        <end position="196"/>
    </location>
</feature>
<keyword evidence="1" id="KW-0812">Transmembrane</keyword>